<gene>
    <name evidence="2" type="ORF">EDD72_10859</name>
</gene>
<feature type="transmembrane region" description="Helical" evidence="1">
    <location>
        <begin position="43"/>
        <end position="63"/>
    </location>
</feature>
<dbReference type="OrthoDB" id="2440457at2"/>
<feature type="transmembrane region" description="Helical" evidence="1">
    <location>
        <begin position="122"/>
        <end position="142"/>
    </location>
</feature>
<sequence>MYRLMIKDIYTQRKSAYVAPLLLIAFFITKEKDINSTVLIENLIFSLSIAYMAFFMMMTSNFNTRESERMQYRLLLSLPITRRTVINAKYAMISVWWLISYVTYIFIVILKEIFHLSLNLSFDVNVTLLSFCFAYLLASIFYPIHFKFGYRVSNLVGIIIFFLVASGFGKLMSINTEPTSIVLERPVLTVAILSFVVTLLSYLISERIFTKRDF</sequence>
<dbReference type="InterPro" id="IPR025699">
    <property type="entry name" value="ABC2_memb-like"/>
</dbReference>
<reference evidence="2 3" key="1">
    <citation type="submission" date="2019-03" db="EMBL/GenBank/DDBJ databases">
        <title>Genomic Encyclopedia of Type Strains, Phase IV (KMG-IV): sequencing the most valuable type-strain genomes for metagenomic binning, comparative biology and taxonomic classification.</title>
        <authorList>
            <person name="Goeker M."/>
        </authorList>
    </citation>
    <scope>NUCLEOTIDE SEQUENCE [LARGE SCALE GENOMIC DNA]</scope>
    <source>
        <strain evidence="2 3">DSM 23802</strain>
    </source>
</reference>
<dbReference type="EMBL" id="SMAB01000008">
    <property type="protein sequence ID" value="TCS82569.1"/>
    <property type="molecule type" value="Genomic_DNA"/>
</dbReference>
<keyword evidence="1" id="KW-0472">Membrane</keyword>
<keyword evidence="1" id="KW-0812">Transmembrane</keyword>
<name>A0A4R3KHP9_9BACI</name>
<dbReference type="AlphaFoldDB" id="A0A4R3KHP9"/>
<dbReference type="RefSeq" id="WP_132768645.1">
    <property type="nucleotide sequence ID" value="NZ_SMAB01000008.1"/>
</dbReference>
<feature type="transmembrane region" description="Helical" evidence="1">
    <location>
        <begin position="154"/>
        <end position="174"/>
    </location>
</feature>
<comment type="caution">
    <text evidence="2">The sequence shown here is derived from an EMBL/GenBank/DDBJ whole genome shotgun (WGS) entry which is preliminary data.</text>
</comment>
<feature type="transmembrane region" description="Helical" evidence="1">
    <location>
        <begin position="90"/>
        <end position="110"/>
    </location>
</feature>
<accession>A0A4R3KHP9</accession>
<evidence type="ECO:0000256" key="1">
    <source>
        <dbReference type="SAM" id="Phobius"/>
    </source>
</evidence>
<feature type="transmembrane region" description="Helical" evidence="1">
    <location>
        <begin position="186"/>
        <end position="204"/>
    </location>
</feature>
<evidence type="ECO:0000313" key="3">
    <source>
        <dbReference type="Proteomes" id="UP000295788"/>
    </source>
</evidence>
<protein>
    <submittedName>
        <fullName evidence="2">ABC-2 type transport system permease protein</fullName>
    </submittedName>
</protein>
<keyword evidence="3" id="KW-1185">Reference proteome</keyword>
<proteinExistence type="predicted"/>
<keyword evidence="1" id="KW-1133">Transmembrane helix</keyword>
<organism evidence="2 3">
    <name type="scientific">Tepidibacillus fermentans</name>
    <dbReference type="NCBI Taxonomy" id="1281767"/>
    <lineage>
        <taxon>Bacteria</taxon>
        <taxon>Bacillati</taxon>
        <taxon>Bacillota</taxon>
        <taxon>Bacilli</taxon>
        <taxon>Bacillales</taxon>
        <taxon>Bacillaceae</taxon>
        <taxon>Tepidibacillus</taxon>
    </lineage>
</organism>
<evidence type="ECO:0000313" key="2">
    <source>
        <dbReference type="EMBL" id="TCS82569.1"/>
    </source>
</evidence>
<dbReference type="Pfam" id="PF13346">
    <property type="entry name" value="ABC2_membrane_5"/>
    <property type="match status" value="1"/>
</dbReference>
<dbReference type="Proteomes" id="UP000295788">
    <property type="component" value="Unassembled WGS sequence"/>
</dbReference>